<reference evidence="1" key="2">
    <citation type="journal article" date="2024" name="Plant">
        <title>Genomic evolution and insights into agronomic trait innovations of Sesamum species.</title>
        <authorList>
            <person name="Miao H."/>
            <person name="Wang L."/>
            <person name="Qu L."/>
            <person name="Liu H."/>
            <person name="Sun Y."/>
            <person name="Le M."/>
            <person name="Wang Q."/>
            <person name="Wei S."/>
            <person name="Zheng Y."/>
            <person name="Lin W."/>
            <person name="Duan Y."/>
            <person name="Cao H."/>
            <person name="Xiong S."/>
            <person name="Wang X."/>
            <person name="Wei L."/>
            <person name="Li C."/>
            <person name="Ma Q."/>
            <person name="Ju M."/>
            <person name="Zhao R."/>
            <person name="Li G."/>
            <person name="Mu C."/>
            <person name="Tian Q."/>
            <person name="Mei H."/>
            <person name="Zhang T."/>
            <person name="Gao T."/>
            <person name="Zhang H."/>
        </authorList>
    </citation>
    <scope>NUCLEOTIDE SEQUENCE</scope>
    <source>
        <strain evidence="1">G01</strain>
    </source>
</reference>
<comment type="caution">
    <text evidence="1">The sequence shown here is derived from an EMBL/GenBank/DDBJ whole genome shotgun (WGS) entry which is preliminary data.</text>
</comment>
<dbReference type="EMBL" id="JACGWK010001406">
    <property type="protein sequence ID" value="KAL0289348.1"/>
    <property type="molecule type" value="Genomic_DNA"/>
</dbReference>
<evidence type="ECO:0000313" key="1">
    <source>
        <dbReference type="EMBL" id="KAL0289348.1"/>
    </source>
</evidence>
<reference evidence="1" key="1">
    <citation type="submission" date="2020-06" db="EMBL/GenBank/DDBJ databases">
        <authorList>
            <person name="Li T."/>
            <person name="Hu X."/>
            <person name="Zhang T."/>
            <person name="Song X."/>
            <person name="Zhang H."/>
            <person name="Dai N."/>
            <person name="Sheng W."/>
            <person name="Hou X."/>
            <person name="Wei L."/>
        </authorList>
    </citation>
    <scope>NUCLEOTIDE SEQUENCE</scope>
    <source>
        <strain evidence="1">G01</strain>
        <tissue evidence="1">Leaf</tissue>
    </source>
</reference>
<dbReference type="InterPro" id="IPR043502">
    <property type="entry name" value="DNA/RNA_pol_sf"/>
</dbReference>
<dbReference type="SUPFAM" id="SSF56672">
    <property type="entry name" value="DNA/RNA polymerases"/>
    <property type="match status" value="1"/>
</dbReference>
<protein>
    <submittedName>
        <fullName evidence="1">Uncharacterized protein</fullName>
    </submittedName>
</protein>
<name>A0AAW2J585_9LAMI</name>
<sequence length="99" mass="11000">MDPKKVQAIEEWRPPSDVHDLRSFLGWRTTRRFEGLLRDSTAHDGLIKEDGDLGLDAPMPSSLRQLKESDGDRSCVGLTRYVETVHGETDASDFALGGS</sequence>
<organism evidence="1">
    <name type="scientific">Sesamum angustifolium</name>
    <dbReference type="NCBI Taxonomy" id="2727405"/>
    <lineage>
        <taxon>Eukaryota</taxon>
        <taxon>Viridiplantae</taxon>
        <taxon>Streptophyta</taxon>
        <taxon>Embryophyta</taxon>
        <taxon>Tracheophyta</taxon>
        <taxon>Spermatophyta</taxon>
        <taxon>Magnoliopsida</taxon>
        <taxon>eudicotyledons</taxon>
        <taxon>Gunneridae</taxon>
        <taxon>Pentapetalae</taxon>
        <taxon>asterids</taxon>
        <taxon>lamiids</taxon>
        <taxon>Lamiales</taxon>
        <taxon>Pedaliaceae</taxon>
        <taxon>Sesamum</taxon>
    </lineage>
</organism>
<gene>
    <name evidence="1" type="ORF">Sangu_2620900</name>
</gene>
<proteinExistence type="predicted"/>
<accession>A0AAW2J585</accession>
<dbReference type="AlphaFoldDB" id="A0AAW2J585"/>